<evidence type="ECO:0000256" key="6">
    <source>
        <dbReference type="ARBA" id="ARBA00022837"/>
    </source>
</evidence>
<dbReference type="InterPro" id="IPR011118">
    <property type="entry name" value="Tannase/feruloyl_esterase"/>
</dbReference>
<dbReference type="GO" id="GO:0030600">
    <property type="term" value="F:feruloyl esterase activity"/>
    <property type="evidence" value="ECO:0007669"/>
    <property type="project" value="UniProtKB-ARBA"/>
</dbReference>
<feature type="signal peptide" evidence="9">
    <location>
        <begin position="1"/>
        <end position="25"/>
    </location>
</feature>
<dbReference type="GO" id="GO:0008270">
    <property type="term" value="F:zinc ion binding"/>
    <property type="evidence" value="ECO:0007669"/>
    <property type="project" value="InterPro"/>
</dbReference>
<evidence type="ECO:0000256" key="9">
    <source>
        <dbReference type="RuleBase" id="RU361238"/>
    </source>
</evidence>
<evidence type="ECO:0000313" key="11">
    <source>
        <dbReference type="EMBL" id="KAJ9149088.1"/>
    </source>
</evidence>
<evidence type="ECO:0000256" key="7">
    <source>
        <dbReference type="ARBA" id="ARBA00023157"/>
    </source>
</evidence>
<dbReference type="AlphaFoldDB" id="A0AA38VV52"/>
<dbReference type="PROSITE" id="PS50048">
    <property type="entry name" value="ZN2_CY6_FUNGAL_2"/>
    <property type="match status" value="1"/>
</dbReference>
<dbReference type="CDD" id="cd00067">
    <property type="entry name" value="GAL4"/>
    <property type="match status" value="1"/>
</dbReference>
<keyword evidence="5 9" id="KW-0378">Hydrolase</keyword>
<dbReference type="SMART" id="SM00906">
    <property type="entry name" value="Fungal_trans"/>
    <property type="match status" value="1"/>
</dbReference>
<evidence type="ECO:0000256" key="2">
    <source>
        <dbReference type="ARBA" id="ARBA00022487"/>
    </source>
</evidence>
<reference evidence="11" key="1">
    <citation type="submission" date="2022-07" db="EMBL/GenBank/DDBJ databases">
        <title>Fungi with potential for degradation of polypropylene.</title>
        <authorList>
            <person name="Gostincar C."/>
        </authorList>
    </citation>
    <scope>NUCLEOTIDE SEQUENCE</scope>
    <source>
        <strain evidence="11">EXF-13308</strain>
    </source>
</reference>
<dbReference type="GO" id="GO:0000981">
    <property type="term" value="F:DNA-binding transcription factor activity, RNA polymerase II-specific"/>
    <property type="evidence" value="ECO:0007669"/>
    <property type="project" value="InterPro"/>
</dbReference>
<dbReference type="CDD" id="cd12148">
    <property type="entry name" value="fungal_TF_MHR"/>
    <property type="match status" value="1"/>
</dbReference>
<dbReference type="InterPro" id="IPR007219">
    <property type="entry name" value="XnlR_reg_dom"/>
</dbReference>
<evidence type="ECO:0000259" key="10">
    <source>
        <dbReference type="PROSITE" id="PS50048"/>
    </source>
</evidence>
<dbReference type="PANTHER" id="PTHR33938">
    <property type="entry name" value="FERULOYL ESTERASE B-RELATED"/>
    <property type="match status" value="1"/>
</dbReference>
<evidence type="ECO:0000256" key="1">
    <source>
        <dbReference type="ARBA" id="ARBA00006249"/>
    </source>
</evidence>
<sequence length="1210" mass="133353">MRGSQAACAVVGVLFVSPFPKLSSATSIVERRCSPDTFTFPKLFGAEHRQITAAPLINYKGYSNWKPEAIEIGPDGTYVCNVTVSYSHPGYDDVVNVQVWLPLTNYNGRFVGVGGGGWMTGEFGDDIMSALTSKGFAAATTDGGHEPSVFFPADRWMLKSPGNVDYPMLLNFAHRASHDMAVIGKSVTEQFFGSPPKFSYWHGCSTGGRQGLAVAQRYPEDFDGILTSCPVVNFAALIMAMYWPQLVMDRLGTVYYPPACQFEAIVAAAVDACDELDGRRDGVIAMVDACHFDPDSAVGEKINCGGKASKITKETARIVKAVLQGPVDPEGEQLFPGAVPGTALTGLMALGNTICEGRGKCTGGRPFTLATDWIRFLLKKDPSFDVSSITHQEYADLFRYSVREFGGIIGSDDVNLRQFRKGGKKMITWHAIHDEAVTVKSTREYYERVNAYDSARGIDTTSYFRYFEVPGATHCSAPSGGRYPLHALDALRRWVEEGVAPETLGAVTLGNPQAVQDICGFASDFSNSPFSEPACTPLLQPDTETRKLALEKKPKKRRMDETPSNASIIPRACNNCRVRKIRCNRESPCSNCVTSAIPCQPTSRSCAVRRAPERGSIDSEKQIDRLHTRLCAVEAAIRSQNERHSYHLSPGSSSSYDGDRVARISEIHSALSFDGESSFRRQTLLASQVTELTSPEVAQSPLVIQELAILRDILQETPSPLSWVPASPITESARGESSPMKLPPSDFVIRILRITNESQCLLFLFHAVESLAQVEELCRCVYFPIQPPSIGALTLFNGMFQVILSDLISHPHDEVADEDVKHFHDLCRANFQAGIETYELVTTPSYEHTLALSIAMINAQVDANVALHHNLTTRAVHHCLALGYQREDVVSKMPHPETNRVRQLFWRIYIFDKNLSLRLGRAPIIQDYDVDLKYCSPPKLPGKVPWDAATVALIEFSRIQAHVYETLYSPASGRLSVEDRLDLANELSRKLSRWLGGWRSIDGSKADRHDAFEMTFGPTEVTYYSVLTLVHRGAASCNSALSVSLACFQAAQQGLRAHLDYYPRCVSAGGTAMSYYAVWILLYSSFTPYIVTFLHCVGNSTVDDLELLRRVLDTVEQMGSWHQSLKCQYDLCKAMYHIAKAFIEYRAPLAEQMTGFSESILAFPFQTSFLQSCTDFELGPQLGVDGSPSTICLGGLSSTANDRAGGANFM</sequence>
<evidence type="ECO:0000256" key="5">
    <source>
        <dbReference type="ARBA" id="ARBA00022801"/>
    </source>
</evidence>
<dbReference type="EMBL" id="JANBVO010000011">
    <property type="protein sequence ID" value="KAJ9149088.1"/>
    <property type="molecule type" value="Genomic_DNA"/>
</dbReference>
<dbReference type="PROSITE" id="PS00463">
    <property type="entry name" value="ZN2_CY6_FUNGAL_1"/>
    <property type="match status" value="1"/>
</dbReference>
<organism evidence="11 12">
    <name type="scientific">Pleurostoma richardsiae</name>
    <dbReference type="NCBI Taxonomy" id="41990"/>
    <lineage>
        <taxon>Eukaryota</taxon>
        <taxon>Fungi</taxon>
        <taxon>Dikarya</taxon>
        <taxon>Ascomycota</taxon>
        <taxon>Pezizomycotina</taxon>
        <taxon>Sordariomycetes</taxon>
        <taxon>Sordariomycetidae</taxon>
        <taxon>Calosphaeriales</taxon>
        <taxon>Pleurostomataceae</taxon>
        <taxon>Pleurostoma</taxon>
    </lineage>
</organism>
<comment type="caution">
    <text evidence="11">The sequence shown here is derived from an EMBL/GenBank/DDBJ whole genome shotgun (WGS) entry which is preliminary data.</text>
</comment>
<dbReference type="Proteomes" id="UP001174694">
    <property type="component" value="Unassembled WGS sequence"/>
</dbReference>
<proteinExistence type="inferred from homology"/>
<evidence type="ECO:0000313" key="12">
    <source>
        <dbReference type="Proteomes" id="UP001174694"/>
    </source>
</evidence>
<dbReference type="Pfam" id="PF00172">
    <property type="entry name" value="Zn_clus"/>
    <property type="match status" value="1"/>
</dbReference>
<feature type="domain" description="Zn(2)-C6 fungal-type" evidence="10">
    <location>
        <begin position="572"/>
        <end position="599"/>
    </location>
</feature>
<keyword evidence="2" id="KW-0719">Serine esterase</keyword>
<gene>
    <name evidence="11" type="ORF">NKR23_g4644</name>
</gene>
<keyword evidence="8" id="KW-0539">Nucleus</keyword>
<keyword evidence="3" id="KW-0479">Metal-binding</keyword>
<feature type="chain" id="PRO_5041481761" description="Carboxylic ester hydrolase" evidence="9">
    <location>
        <begin position="26"/>
        <end position="1210"/>
    </location>
</feature>
<dbReference type="GO" id="GO:0006351">
    <property type="term" value="P:DNA-templated transcription"/>
    <property type="evidence" value="ECO:0007669"/>
    <property type="project" value="InterPro"/>
</dbReference>
<keyword evidence="6" id="KW-0106">Calcium</keyword>
<keyword evidence="12" id="KW-1185">Reference proteome</keyword>
<dbReference type="Pfam" id="PF07519">
    <property type="entry name" value="Tannase"/>
    <property type="match status" value="1"/>
</dbReference>
<dbReference type="GO" id="GO:0003677">
    <property type="term" value="F:DNA binding"/>
    <property type="evidence" value="ECO:0007669"/>
    <property type="project" value="InterPro"/>
</dbReference>
<evidence type="ECO:0000256" key="4">
    <source>
        <dbReference type="ARBA" id="ARBA00022729"/>
    </source>
</evidence>
<protein>
    <recommendedName>
        <fullName evidence="9">Carboxylic ester hydrolase</fullName>
        <ecNumber evidence="9">3.1.1.-</ecNumber>
    </recommendedName>
</protein>
<dbReference type="Pfam" id="PF04082">
    <property type="entry name" value="Fungal_trans"/>
    <property type="match status" value="1"/>
</dbReference>
<dbReference type="InterPro" id="IPR029058">
    <property type="entry name" value="AB_hydrolase_fold"/>
</dbReference>
<evidence type="ECO:0000256" key="3">
    <source>
        <dbReference type="ARBA" id="ARBA00022723"/>
    </source>
</evidence>
<accession>A0AA38VV52</accession>
<evidence type="ECO:0000256" key="8">
    <source>
        <dbReference type="ARBA" id="ARBA00023242"/>
    </source>
</evidence>
<dbReference type="SUPFAM" id="SSF57701">
    <property type="entry name" value="Zn2/Cys6 DNA-binding domain"/>
    <property type="match status" value="1"/>
</dbReference>
<dbReference type="SUPFAM" id="SSF53474">
    <property type="entry name" value="alpha/beta-Hydrolases"/>
    <property type="match status" value="1"/>
</dbReference>
<dbReference type="Gene3D" id="4.10.240.10">
    <property type="entry name" value="Zn(2)-C6 fungal-type DNA-binding domain"/>
    <property type="match status" value="1"/>
</dbReference>
<dbReference type="Gene3D" id="3.40.50.1820">
    <property type="entry name" value="alpha/beta hydrolase"/>
    <property type="match status" value="1"/>
</dbReference>
<name>A0AA38VV52_9PEZI</name>
<dbReference type="PANTHER" id="PTHR33938:SF8">
    <property type="entry name" value="CARBOXYLIC ESTER HYDROLASE"/>
    <property type="match status" value="1"/>
</dbReference>
<dbReference type="InterPro" id="IPR001138">
    <property type="entry name" value="Zn2Cys6_DnaBD"/>
</dbReference>
<keyword evidence="4 9" id="KW-0732">Signal</keyword>
<keyword evidence="7" id="KW-1015">Disulfide bond</keyword>
<dbReference type="EC" id="3.1.1.-" evidence="9"/>
<dbReference type="InterPro" id="IPR036864">
    <property type="entry name" value="Zn2-C6_fun-type_DNA-bd_sf"/>
</dbReference>
<comment type="similarity">
    <text evidence="1 9">Belongs to the tannase family.</text>
</comment>